<dbReference type="OrthoDB" id="27537at2759"/>
<dbReference type="GO" id="GO:0003682">
    <property type="term" value="F:chromatin binding"/>
    <property type="evidence" value="ECO:0007669"/>
    <property type="project" value="TreeGrafter"/>
</dbReference>
<dbReference type="RefSeq" id="XP_002181594.1">
    <property type="nucleotide sequence ID" value="XM_002181558.1"/>
</dbReference>
<comment type="subcellular location">
    <subcellularLocation>
        <location evidence="1">Nucleus</location>
    </subcellularLocation>
</comment>
<reference evidence="7 8" key="1">
    <citation type="journal article" date="2008" name="Nature">
        <title>The Phaeodactylum genome reveals the evolutionary history of diatom genomes.</title>
        <authorList>
            <person name="Bowler C."/>
            <person name="Allen A.E."/>
            <person name="Badger J.H."/>
            <person name="Grimwood J."/>
            <person name="Jabbari K."/>
            <person name="Kuo A."/>
            <person name="Maheswari U."/>
            <person name="Martens C."/>
            <person name="Maumus F."/>
            <person name="Otillar R.P."/>
            <person name="Rayko E."/>
            <person name="Salamov A."/>
            <person name="Vandepoele K."/>
            <person name="Beszteri B."/>
            <person name="Gruber A."/>
            <person name="Heijde M."/>
            <person name="Katinka M."/>
            <person name="Mock T."/>
            <person name="Valentin K."/>
            <person name="Verret F."/>
            <person name="Berges J.A."/>
            <person name="Brownlee C."/>
            <person name="Cadoret J.P."/>
            <person name="Chiovitti A."/>
            <person name="Choi C.J."/>
            <person name="Coesel S."/>
            <person name="De Martino A."/>
            <person name="Detter J.C."/>
            <person name="Durkin C."/>
            <person name="Falciatore A."/>
            <person name="Fournet J."/>
            <person name="Haruta M."/>
            <person name="Huysman M.J."/>
            <person name="Jenkins B.D."/>
            <person name="Jiroutova K."/>
            <person name="Jorgensen R.E."/>
            <person name="Joubert Y."/>
            <person name="Kaplan A."/>
            <person name="Kroger N."/>
            <person name="Kroth P.G."/>
            <person name="La Roche J."/>
            <person name="Lindquist E."/>
            <person name="Lommer M."/>
            <person name="Martin-Jezequel V."/>
            <person name="Lopez P.J."/>
            <person name="Lucas S."/>
            <person name="Mangogna M."/>
            <person name="McGinnis K."/>
            <person name="Medlin L.K."/>
            <person name="Montsant A."/>
            <person name="Oudot-Le Secq M.P."/>
            <person name="Napoli C."/>
            <person name="Obornik M."/>
            <person name="Parker M.S."/>
            <person name="Petit J.L."/>
            <person name="Porcel B.M."/>
            <person name="Poulsen N."/>
            <person name="Robison M."/>
            <person name="Rychlewski L."/>
            <person name="Rynearson T.A."/>
            <person name="Schmutz J."/>
            <person name="Shapiro H."/>
            <person name="Siaut M."/>
            <person name="Stanley M."/>
            <person name="Sussman M.R."/>
            <person name="Taylor A.R."/>
            <person name="Vardi A."/>
            <person name="von Dassow P."/>
            <person name="Vyverman W."/>
            <person name="Willis A."/>
            <person name="Wyrwicz L.S."/>
            <person name="Rokhsar D.S."/>
            <person name="Weissenbach J."/>
            <person name="Armbrust E.V."/>
            <person name="Green B.R."/>
            <person name="Van de Peer Y."/>
            <person name="Grigoriev I.V."/>
        </authorList>
    </citation>
    <scope>NUCLEOTIDE SEQUENCE [LARGE SCALE GENOMIC DNA]</scope>
    <source>
        <strain evidence="7 8">CCAP 1055/1</strain>
    </source>
</reference>
<dbReference type="eggNOG" id="KOG1446">
    <property type="taxonomic scope" value="Eukaryota"/>
</dbReference>
<dbReference type="SUPFAM" id="SSF50978">
    <property type="entry name" value="WD40 repeat-like"/>
    <property type="match status" value="1"/>
</dbReference>
<comment type="similarity">
    <text evidence="2">Belongs to the WD repeat SWD2 family.</text>
</comment>
<evidence type="ECO:0000313" key="7">
    <source>
        <dbReference type="EMBL" id="EEC46808.1"/>
    </source>
</evidence>
<evidence type="ECO:0000256" key="6">
    <source>
        <dbReference type="PROSITE-ProRule" id="PRU00221"/>
    </source>
</evidence>
<dbReference type="GO" id="GO:0048188">
    <property type="term" value="C:Set1C/COMPASS complex"/>
    <property type="evidence" value="ECO:0007669"/>
    <property type="project" value="TreeGrafter"/>
</dbReference>
<dbReference type="Proteomes" id="UP000000759">
    <property type="component" value="Chromosome 13"/>
</dbReference>
<dbReference type="InterPro" id="IPR037867">
    <property type="entry name" value="Swd2/WDR82"/>
</dbReference>
<keyword evidence="8" id="KW-1185">Reference proteome</keyword>
<name>B7G3C6_PHATC</name>
<dbReference type="SMART" id="SM00320">
    <property type="entry name" value="WD40"/>
    <property type="match status" value="1"/>
</dbReference>
<keyword evidence="4" id="KW-0677">Repeat</keyword>
<dbReference type="HOGENOM" id="CLU_044117_3_0_1"/>
<organism evidence="7 8">
    <name type="scientific">Phaeodactylum tricornutum (strain CCAP 1055/1)</name>
    <dbReference type="NCBI Taxonomy" id="556484"/>
    <lineage>
        <taxon>Eukaryota</taxon>
        <taxon>Sar</taxon>
        <taxon>Stramenopiles</taxon>
        <taxon>Ochrophyta</taxon>
        <taxon>Bacillariophyta</taxon>
        <taxon>Bacillariophyceae</taxon>
        <taxon>Bacillariophycidae</taxon>
        <taxon>Naviculales</taxon>
        <taxon>Phaeodactylaceae</taxon>
        <taxon>Phaeodactylum</taxon>
    </lineage>
</organism>
<dbReference type="Gene3D" id="2.130.10.10">
    <property type="entry name" value="YVTN repeat-like/Quinoprotein amine dehydrogenase"/>
    <property type="match status" value="1"/>
</dbReference>
<dbReference type="PROSITE" id="PS50294">
    <property type="entry name" value="WD_REPEATS_REGION"/>
    <property type="match status" value="1"/>
</dbReference>
<protein>
    <submittedName>
        <fullName evidence="7">Uncharacterized protein</fullName>
    </submittedName>
</protein>
<reference evidence="8" key="2">
    <citation type="submission" date="2008-08" db="EMBL/GenBank/DDBJ databases">
        <authorList>
            <consortium name="Diatom Consortium"/>
            <person name="Grigoriev I."/>
            <person name="Grimwood J."/>
            <person name="Kuo A."/>
            <person name="Otillar R.P."/>
            <person name="Salamov A."/>
            <person name="Detter J.C."/>
            <person name="Lindquist E."/>
            <person name="Shapiro H."/>
            <person name="Lucas S."/>
            <person name="Glavina del Rio T."/>
            <person name="Pitluck S."/>
            <person name="Rokhsar D."/>
            <person name="Bowler C."/>
        </authorList>
    </citation>
    <scope>GENOME REANNOTATION</scope>
    <source>
        <strain evidence="8">CCAP 1055/1</strain>
    </source>
</reference>
<evidence type="ECO:0000313" key="8">
    <source>
        <dbReference type="Proteomes" id="UP000000759"/>
    </source>
</evidence>
<dbReference type="PaxDb" id="2850-Phatr28743"/>
<evidence type="ECO:0000256" key="2">
    <source>
        <dbReference type="ARBA" id="ARBA00005616"/>
    </source>
</evidence>
<keyword evidence="3 6" id="KW-0853">WD repeat</keyword>
<keyword evidence="5" id="KW-0539">Nucleus</keyword>
<dbReference type="GO" id="GO:0016070">
    <property type="term" value="P:RNA metabolic process"/>
    <property type="evidence" value="ECO:0007669"/>
    <property type="project" value="UniProtKB-ARBA"/>
</dbReference>
<dbReference type="AlphaFoldDB" id="B7G3C6"/>
<feature type="repeat" description="WD" evidence="6">
    <location>
        <begin position="109"/>
        <end position="150"/>
    </location>
</feature>
<dbReference type="PROSITE" id="PS50082">
    <property type="entry name" value="WD_REPEATS_2"/>
    <property type="match status" value="1"/>
</dbReference>
<feature type="non-terminal residue" evidence="7">
    <location>
        <position position="203"/>
    </location>
</feature>
<dbReference type="PANTHER" id="PTHR19861:SF0">
    <property type="entry name" value="WD REPEAT-CONTAINING PROTEIN 82"/>
    <property type="match status" value="1"/>
</dbReference>
<dbReference type="InterPro" id="IPR036322">
    <property type="entry name" value="WD40_repeat_dom_sf"/>
</dbReference>
<evidence type="ECO:0000256" key="3">
    <source>
        <dbReference type="ARBA" id="ARBA00022574"/>
    </source>
</evidence>
<proteinExistence type="inferred from homology"/>
<evidence type="ECO:0000256" key="5">
    <source>
        <dbReference type="ARBA" id="ARBA00023242"/>
    </source>
</evidence>
<dbReference type="Pfam" id="PF00400">
    <property type="entry name" value="WD40"/>
    <property type="match status" value="1"/>
</dbReference>
<accession>B7G3C6</accession>
<dbReference type="InterPro" id="IPR001680">
    <property type="entry name" value="WD40_rpt"/>
</dbReference>
<dbReference type="InParanoid" id="B7G3C6"/>
<evidence type="ECO:0000256" key="4">
    <source>
        <dbReference type="ARBA" id="ARBA00022737"/>
    </source>
</evidence>
<sequence length="203" mass="22166">MEFSQPQIPAIGAVISGKAAATCMSYHREGKRLFVISEADARMQVIDCVAGKPAQVPLRVDREQLRLVEATHHDHCVLFSGKGLSNQPPGQRNAINYYSVHDNKILRKFKGHQDKISCLSMCPADDTFLSSGDDRSVRLWNVQQAGCLAECKLPVEAAGGTLAVFDSTGLVFCVAARMNTGTGYYLHLYDARNFSAGAFAELK</sequence>
<dbReference type="KEGG" id="pti:PHATRDRAFT_28743"/>
<dbReference type="STRING" id="556484.B7G3C6"/>
<dbReference type="EMBL" id="CM000615">
    <property type="protein sequence ID" value="EEC46808.1"/>
    <property type="molecule type" value="Genomic_DNA"/>
</dbReference>
<dbReference type="GeneID" id="7202559"/>
<evidence type="ECO:0000256" key="1">
    <source>
        <dbReference type="ARBA" id="ARBA00004123"/>
    </source>
</evidence>
<gene>
    <name evidence="7" type="ORF">PHATRDRAFT_28743</name>
</gene>
<dbReference type="PANTHER" id="PTHR19861">
    <property type="entry name" value="WD40 REPEAT PROTEIN SWD2"/>
    <property type="match status" value="1"/>
</dbReference>
<dbReference type="InterPro" id="IPR015943">
    <property type="entry name" value="WD40/YVTN_repeat-like_dom_sf"/>
</dbReference>